<sequence length="533" mass="61132">MKTTGVDIEEIFTGLDRIRLQYGLPVWHAEAHDPKCRIQFALRYLLGVGKTDGESTERLWSLLNPASWSTKEMGEGARHDVLEDKIDLINFEKNRSMGRTLARRLIVAVAERQRQGIEFQELDDSVPKKKRREWAKMMDAWYKDNTQTNPFEVQGGKLAGPSEREISEELKRAEVEDARAGIKPLLEGKMTITAFIRAGMQLQAIQRRIRTALKAKKSADQASQIQELRLSLIKQMRTFEKTSTNLHAWGSGSSRRSGYKLDAEDAQPKTQKLYLPSQLTAEECRQVSMADLIETEAKLRRGQCADALAALRGRLHSKQHMIWFRGENMVGQRARTRSVTLMARMEEGANVTLPKFQKLDKAHFNTRIEIESDEDAARSLRTADGSRPTREETAAKKEKTKTAPISWIWAAGGQADGVELHDSMRVEWAKARARKERWNEEVELLREEMKRVMRSLKWEASEWQKRADEVRSDVDGTTAAGIRAYALRNVYLHTEFIVRFREEWDKTMGAAVRHWAAEEEREILEGTFMAEGM</sequence>
<dbReference type="GeneID" id="59341699"/>
<keyword evidence="1" id="KW-0175">Coiled coil</keyword>
<organism evidence="3 4">
    <name type="scientific">Mycena indigotica</name>
    <dbReference type="NCBI Taxonomy" id="2126181"/>
    <lineage>
        <taxon>Eukaryota</taxon>
        <taxon>Fungi</taxon>
        <taxon>Dikarya</taxon>
        <taxon>Basidiomycota</taxon>
        <taxon>Agaricomycotina</taxon>
        <taxon>Agaricomycetes</taxon>
        <taxon>Agaricomycetidae</taxon>
        <taxon>Agaricales</taxon>
        <taxon>Marasmiineae</taxon>
        <taxon>Mycenaceae</taxon>
        <taxon>Mycena</taxon>
    </lineage>
</organism>
<dbReference type="PANTHER" id="PTHR33104:SF2">
    <property type="entry name" value="CXC3 LIKE CYSTEINE CLUSTER DOMAIN-CONTAINING PROTEIN"/>
    <property type="match status" value="1"/>
</dbReference>
<dbReference type="PANTHER" id="PTHR33104">
    <property type="entry name" value="SI:DKEY-29D5.2"/>
    <property type="match status" value="1"/>
</dbReference>
<proteinExistence type="predicted"/>
<dbReference type="OrthoDB" id="2804062at2759"/>
<evidence type="ECO:0000313" key="3">
    <source>
        <dbReference type="EMBL" id="KAF7312170.1"/>
    </source>
</evidence>
<protein>
    <submittedName>
        <fullName evidence="3">CxC2 domain-containing protein</fullName>
    </submittedName>
</protein>
<feature type="compositionally biased region" description="Basic and acidic residues" evidence="2">
    <location>
        <begin position="387"/>
        <end position="400"/>
    </location>
</feature>
<gene>
    <name evidence="3" type="ORF">MIND_00229800</name>
</gene>
<keyword evidence="4" id="KW-1185">Reference proteome</keyword>
<name>A0A8H6T4X9_9AGAR</name>
<evidence type="ECO:0000256" key="2">
    <source>
        <dbReference type="SAM" id="MobiDB-lite"/>
    </source>
</evidence>
<dbReference type="AlphaFoldDB" id="A0A8H6T4X9"/>
<feature type="region of interest" description="Disordered" evidence="2">
    <location>
        <begin position="375"/>
        <end position="400"/>
    </location>
</feature>
<accession>A0A8H6T4X9</accession>
<dbReference type="Pfam" id="PF18758">
    <property type="entry name" value="KDZ"/>
    <property type="match status" value="1"/>
</dbReference>
<feature type="coiled-coil region" evidence="1">
    <location>
        <begin position="428"/>
        <end position="466"/>
    </location>
</feature>
<comment type="caution">
    <text evidence="3">The sequence shown here is derived from an EMBL/GenBank/DDBJ whole genome shotgun (WGS) entry which is preliminary data.</text>
</comment>
<reference evidence="3" key="1">
    <citation type="submission" date="2020-05" db="EMBL/GenBank/DDBJ databases">
        <title>Mycena genomes resolve the evolution of fungal bioluminescence.</title>
        <authorList>
            <person name="Tsai I.J."/>
        </authorList>
    </citation>
    <scope>NUCLEOTIDE SEQUENCE</scope>
    <source>
        <strain evidence="3">171206Taipei</strain>
    </source>
</reference>
<dbReference type="EMBL" id="JACAZF010000002">
    <property type="protein sequence ID" value="KAF7312170.1"/>
    <property type="molecule type" value="Genomic_DNA"/>
</dbReference>
<dbReference type="InterPro" id="IPR040521">
    <property type="entry name" value="KDZ"/>
</dbReference>
<dbReference type="RefSeq" id="XP_037224278.1">
    <property type="nucleotide sequence ID" value="XM_037359183.1"/>
</dbReference>
<evidence type="ECO:0000313" key="4">
    <source>
        <dbReference type="Proteomes" id="UP000636479"/>
    </source>
</evidence>
<evidence type="ECO:0000256" key="1">
    <source>
        <dbReference type="SAM" id="Coils"/>
    </source>
</evidence>
<dbReference type="Proteomes" id="UP000636479">
    <property type="component" value="Unassembled WGS sequence"/>
</dbReference>